<feature type="region of interest" description="Disordered" evidence="6">
    <location>
        <begin position="457"/>
        <end position="589"/>
    </location>
</feature>
<feature type="non-terminal residue" evidence="7">
    <location>
        <position position="589"/>
    </location>
</feature>
<dbReference type="PROSITE" id="PS00478">
    <property type="entry name" value="LIM_DOMAIN_1"/>
    <property type="match status" value="1"/>
</dbReference>
<feature type="compositionally biased region" description="Pro residues" evidence="6">
    <location>
        <begin position="464"/>
        <end position="482"/>
    </location>
</feature>
<dbReference type="InterPro" id="IPR001781">
    <property type="entry name" value="Znf_LIM"/>
</dbReference>
<feature type="compositionally biased region" description="Low complexity" evidence="6">
    <location>
        <begin position="393"/>
        <end position="415"/>
    </location>
</feature>
<feature type="compositionally biased region" description="Polar residues" evidence="6">
    <location>
        <begin position="580"/>
        <end position="589"/>
    </location>
</feature>
<dbReference type="GO" id="GO:0008270">
    <property type="term" value="F:zinc ion binding"/>
    <property type="evidence" value="ECO:0007669"/>
    <property type="project" value="InterPro"/>
</dbReference>
<evidence type="ECO:0000256" key="5">
    <source>
        <dbReference type="ARBA" id="ARBA00023038"/>
    </source>
</evidence>
<keyword evidence="3" id="KW-0677">Repeat</keyword>
<keyword evidence="4" id="KW-0862">Zinc</keyword>
<keyword evidence="8" id="KW-1185">Reference proteome</keyword>
<dbReference type="SUPFAM" id="SSF57716">
    <property type="entry name" value="Glucocorticoid receptor-like (DNA-binding domain)"/>
    <property type="match status" value="2"/>
</dbReference>
<dbReference type="CDD" id="cd09418">
    <property type="entry name" value="LIM2_Prickle"/>
    <property type="match status" value="1"/>
</dbReference>
<dbReference type="SMART" id="SM00132">
    <property type="entry name" value="LIM"/>
    <property type="match status" value="3"/>
</dbReference>
<dbReference type="InterPro" id="IPR033727">
    <property type="entry name" value="LIM3_prickle"/>
</dbReference>
<protein>
    <submittedName>
        <fullName evidence="7">Uncharacterized protein</fullName>
    </submittedName>
</protein>
<dbReference type="FunFam" id="2.10.110.10:FF:000005">
    <property type="entry name" value="Testin isoform 1"/>
    <property type="match status" value="1"/>
</dbReference>
<evidence type="ECO:0000256" key="1">
    <source>
        <dbReference type="ARBA" id="ARBA00008268"/>
    </source>
</evidence>
<evidence type="ECO:0000256" key="2">
    <source>
        <dbReference type="ARBA" id="ARBA00022723"/>
    </source>
</evidence>
<evidence type="ECO:0000256" key="4">
    <source>
        <dbReference type="ARBA" id="ARBA00022833"/>
    </source>
</evidence>
<keyword evidence="5" id="KW-0440">LIM domain</keyword>
<dbReference type="InterPro" id="IPR010442">
    <property type="entry name" value="PET_domain"/>
</dbReference>
<dbReference type="CDD" id="cd09420">
    <property type="entry name" value="LIM3_Prickle"/>
    <property type="match status" value="1"/>
</dbReference>
<dbReference type="AlphaFoldDB" id="A0A8J1T5B0"/>
<feature type="region of interest" description="Disordered" evidence="6">
    <location>
        <begin position="384"/>
        <end position="440"/>
    </location>
</feature>
<dbReference type="EMBL" id="CAIIXF020000005">
    <property type="protein sequence ID" value="CAH1784776.1"/>
    <property type="molecule type" value="Genomic_DNA"/>
</dbReference>
<dbReference type="PANTHER" id="PTHR24211">
    <property type="entry name" value="LIM DOMAIN-CONTAINING PROTEIN"/>
    <property type="match status" value="1"/>
</dbReference>
<comment type="similarity">
    <text evidence="1">Belongs to the prickle / espinas / testin family.</text>
</comment>
<evidence type="ECO:0000313" key="7">
    <source>
        <dbReference type="EMBL" id="CAH1784776.1"/>
    </source>
</evidence>
<dbReference type="Proteomes" id="UP000749559">
    <property type="component" value="Unassembled WGS sequence"/>
</dbReference>
<accession>A0A8J1T5B0</accession>
<dbReference type="CDD" id="cd09415">
    <property type="entry name" value="LIM1_Prickle"/>
    <property type="match status" value="1"/>
</dbReference>
<evidence type="ECO:0000256" key="6">
    <source>
        <dbReference type="SAM" id="MobiDB-lite"/>
    </source>
</evidence>
<feature type="compositionally biased region" description="Polar residues" evidence="6">
    <location>
        <begin position="416"/>
        <end position="425"/>
    </location>
</feature>
<evidence type="ECO:0000313" key="8">
    <source>
        <dbReference type="Proteomes" id="UP000749559"/>
    </source>
</evidence>
<dbReference type="PANTHER" id="PTHR24211:SF20">
    <property type="entry name" value="PROTEIN ESPINAS-RELATED"/>
    <property type="match status" value="1"/>
</dbReference>
<name>A0A8J1T5B0_OWEFU</name>
<comment type="caution">
    <text evidence="7">The sequence shown here is derived from an EMBL/GenBank/DDBJ whole genome shotgun (WGS) entry which is preliminary data.</text>
</comment>
<proteinExistence type="inferred from homology"/>
<dbReference type="InterPro" id="IPR033725">
    <property type="entry name" value="LIM1_prickle"/>
</dbReference>
<dbReference type="InterPro" id="IPR033726">
    <property type="entry name" value="LIM2_prickle"/>
</dbReference>
<sequence>EGKVPALNSAGEKYRIKQLLQQLPPHDNEHRYCHSLNDEEKKELRLFSTRRKKEALGRGSVRPLPLTMQGSICEQCGDTIRGGDLAVFAARAGHDTCWHPACFLCSTCDELLVDLIYFYKDAKIYCGRHHAELLKPRCGACDEIIFADECTEAEGRSWHMKHFCCFECDRQLGGQRYIMREGRPYCTICFETMYAEYCDCCGEHIKVDEGQMTHEGQHWHASDDCFKCYCCKKALLGQPFLPKHGVIYCSTECSRGEAKLDDSATGGSIQNVDSSSGSQIGDTYRLSNVNSNNHSYANLTNIGYDTHTIDSQDPKNGYNSGSTVNSAGYHSDTGSNKSGYNHKLSGYNSDNGSNKSGFIHKAIPYRGDGNAILNDSYRTNNIANTSAFSDTGSNKSGFNRSESSSRRSAQSVSYNASDSGSNKSSAYGAPMGYNNQLPPLPRIEDIYKDCQVKIKESGVQTARPSPPTIPNPPPPQHPPPPEEAITRAKSQSREPLNLCNEEFDGYLEYDNEKYDPRGRRGSRSSMPDLSRDMPQTPQMGVLKTCLSKNRPKNSSDKNFNVRFDPKQEEPQAKGGKGTYPRSQSYTGHP</sequence>
<dbReference type="PROSITE" id="PS51303">
    <property type="entry name" value="PET"/>
    <property type="match status" value="1"/>
</dbReference>
<feature type="region of interest" description="Disordered" evidence="6">
    <location>
        <begin position="308"/>
        <end position="353"/>
    </location>
</feature>
<feature type="compositionally biased region" description="Polar residues" evidence="6">
    <location>
        <begin position="317"/>
        <end position="339"/>
    </location>
</feature>
<dbReference type="InterPro" id="IPR047120">
    <property type="entry name" value="Pk/Esn/Tes"/>
</dbReference>
<dbReference type="PROSITE" id="PS50023">
    <property type="entry name" value="LIM_DOMAIN_2"/>
    <property type="match status" value="2"/>
</dbReference>
<reference evidence="7" key="1">
    <citation type="submission" date="2022-03" db="EMBL/GenBank/DDBJ databases">
        <authorList>
            <person name="Martin C."/>
        </authorList>
    </citation>
    <scope>NUCLEOTIDE SEQUENCE</scope>
</reference>
<feature type="non-terminal residue" evidence="7">
    <location>
        <position position="1"/>
    </location>
</feature>
<dbReference type="OrthoDB" id="10069167at2759"/>
<keyword evidence="2" id="KW-0479">Metal-binding</keyword>
<dbReference type="Pfam" id="PF06297">
    <property type="entry name" value="PET"/>
    <property type="match status" value="1"/>
</dbReference>
<evidence type="ECO:0000256" key="3">
    <source>
        <dbReference type="ARBA" id="ARBA00022737"/>
    </source>
</evidence>
<dbReference type="Gene3D" id="2.10.110.10">
    <property type="entry name" value="Cysteine Rich Protein"/>
    <property type="match status" value="3"/>
</dbReference>
<gene>
    <name evidence="7" type="ORF">OFUS_LOCUS10914</name>
</gene>
<dbReference type="Pfam" id="PF00412">
    <property type="entry name" value="LIM"/>
    <property type="match status" value="2"/>
</dbReference>
<dbReference type="FunFam" id="2.10.110.10:FF:000035">
    <property type="entry name" value="prickle-like protein 2 isoform X1"/>
    <property type="match status" value="1"/>
</dbReference>
<organism evidence="7 8">
    <name type="scientific">Owenia fusiformis</name>
    <name type="common">Polychaete worm</name>
    <dbReference type="NCBI Taxonomy" id="6347"/>
    <lineage>
        <taxon>Eukaryota</taxon>
        <taxon>Metazoa</taxon>
        <taxon>Spiralia</taxon>
        <taxon>Lophotrochozoa</taxon>
        <taxon>Annelida</taxon>
        <taxon>Polychaeta</taxon>
        <taxon>Sedentaria</taxon>
        <taxon>Canalipalpata</taxon>
        <taxon>Sabellida</taxon>
        <taxon>Oweniida</taxon>
        <taxon>Oweniidae</taxon>
        <taxon>Owenia</taxon>
    </lineage>
</organism>